<keyword evidence="4" id="KW-0819">tRNA processing</keyword>
<protein>
    <recommendedName>
        <fullName evidence="3">tRNA pseudouridine(55) synthase</fullName>
        <ecNumber evidence="3">5.4.99.25</ecNumber>
    </recommendedName>
</protein>
<gene>
    <name evidence="7" type="ORF">UT78_C0002G0032</name>
</gene>
<comment type="caution">
    <text evidence="7">The sequence shown here is derived from an EMBL/GenBank/DDBJ whole genome shotgun (WGS) entry which is preliminary data.</text>
</comment>
<comment type="similarity">
    <text evidence="2">Belongs to the pseudouridine synthase TruB family. Type 1 subfamily.</text>
</comment>
<dbReference type="GO" id="GO:0160148">
    <property type="term" value="F:tRNA pseudouridine(55) synthase activity"/>
    <property type="evidence" value="ECO:0007669"/>
    <property type="project" value="UniProtKB-EC"/>
</dbReference>
<dbReference type="GO" id="GO:1990481">
    <property type="term" value="P:mRNA pseudouridine synthesis"/>
    <property type="evidence" value="ECO:0007669"/>
    <property type="project" value="TreeGrafter"/>
</dbReference>
<feature type="domain" description="Pseudouridine synthase II N-terminal" evidence="6">
    <location>
        <begin position="31"/>
        <end position="161"/>
    </location>
</feature>
<dbReference type="PANTHER" id="PTHR13767">
    <property type="entry name" value="TRNA-PSEUDOURIDINE SYNTHASE"/>
    <property type="match status" value="1"/>
</dbReference>
<comment type="catalytic activity">
    <reaction evidence="1">
        <text>uridine(55) in tRNA = pseudouridine(55) in tRNA</text>
        <dbReference type="Rhea" id="RHEA:42532"/>
        <dbReference type="Rhea" id="RHEA-COMP:10101"/>
        <dbReference type="Rhea" id="RHEA-COMP:10102"/>
        <dbReference type="ChEBI" id="CHEBI:65314"/>
        <dbReference type="ChEBI" id="CHEBI:65315"/>
        <dbReference type="EC" id="5.4.99.25"/>
    </reaction>
</comment>
<name>A0A0G0U0G9_9BACT</name>
<dbReference type="EC" id="5.4.99.25" evidence="3"/>
<organism evidence="7 8">
    <name type="scientific">Candidatus Nomurabacteria bacterium GW2011_GWF2_40_12</name>
    <dbReference type="NCBI Taxonomy" id="1618776"/>
    <lineage>
        <taxon>Bacteria</taxon>
        <taxon>Candidatus Nomuraibacteriota</taxon>
    </lineage>
</organism>
<evidence type="ECO:0000256" key="2">
    <source>
        <dbReference type="ARBA" id="ARBA00005642"/>
    </source>
</evidence>
<dbReference type="AlphaFoldDB" id="A0A0G0U0G9"/>
<dbReference type="InterPro" id="IPR002501">
    <property type="entry name" value="PsdUridine_synth_N"/>
</dbReference>
<proteinExistence type="inferred from homology"/>
<dbReference type="SUPFAM" id="SSF55120">
    <property type="entry name" value="Pseudouridine synthase"/>
    <property type="match status" value="1"/>
</dbReference>
<evidence type="ECO:0000259" key="6">
    <source>
        <dbReference type="Pfam" id="PF01509"/>
    </source>
</evidence>
<dbReference type="GO" id="GO:0003723">
    <property type="term" value="F:RNA binding"/>
    <property type="evidence" value="ECO:0007669"/>
    <property type="project" value="InterPro"/>
</dbReference>
<dbReference type="InterPro" id="IPR020103">
    <property type="entry name" value="PsdUridine_synth_cat_dom_sf"/>
</dbReference>
<evidence type="ECO:0000256" key="4">
    <source>
        <dbReference type="ARBA" id="ARBA00022694"/>
    </source>
</evidence>
<sequence length="249" mass="28840">MKKVILLNKKEGETPLEALECFRQKSGSKYKDIKMTYAGRLDPMASGLLLILLGEETKNKEKYLALEKEYTFQVLFGFSTDTYDILGKVIKRELVELSKRDLKKKIKENLKNFLGEIIQKYPMYSSKTVNGKPLFTYARMNKKVKIPEKKIFVKKIKLDKIVEINNEKLLKNIEKRIKKVRGDFRQDEVLKIWKKELKLQKGKFYIANLKVKCSSGTYVRGIANSLGNILDIGALAFSIKRTKLGKYVI</sequence>
<evidence type="ECO:0000256" key="5">
    <source>
        <dbReference type="ARBA" id="ARBA00023235"/>
    </source>
</evidence>
<keyword evidence="5" id="KW-0413">Isomerase</keyword>
<evidence type="ECO:0000313" key="7">
    <source>
        <dbReference type="EMBL" id="KKR43682.1"/>
    </source>
</evidence>
<dbReference type="PANTHER" id="PTHR13767:SF2">
    <property type="entry name" value="PSEUDOURIDYLATE SYNTHASE TRUB1"/>
    <property type="match status" value="1"/>
</dbReference>
<dbReference type="InterPro" id="IPR014780">
    <property type="entry name" value="tRNA_psdUridine_synth_TruB"/>
</dbReference>
<evidence type="ECO:0000256" key="3">
    <source>
        <dbReference type="ARBA" id="ARBA00012787"/>
    </source>
</evidence>
<dbReference type="Gene3D" id="3.30.2350.10">
    <property type="entry name" value="Pseudouridine synthase"/>
    <property type="match status" value="1"/>
</dbReference>
<evidence type="ECO:0000256" key="1">
    <source>
        <dbReference type="ARBA" id="ARBA00000385"/>
    </source>
</evidence>
<accession>A0A0G0U0G9</accession>
<dbReference type="Pfam" id="PF01509">
    <property type="entry name" value="TruB_N"/>
    <property type="match status" value="1"/>
</dbReference>
<dbReference type="GO" id="GO:0006400">
    <property type="term" value="P:tRNA modification"/>
    <property type="evidence" value="ECO:0007669"/>
    <property type="project" value="TreeGrafter"/>
</dbReference>
<evidence type="ECO:0000313" key="8">
    <source>
        <dbReference type="Proteomes" id="UP000034301"/>
    </source>
</evidence>
<reference evidence="7 8" key="1">
    <citation type="journal article" date="2015" name="Nature">
        <title>rRNA introns, odd ribosomes, and small enigmatic genomes across a large radiation of phyla.</title>
        <authorList>
            <person name="Brown C.T."/>
            <person name="Hug L.A."/>
            <person name="Thomas B.C."/>
            <person name="Sharon I."/>
            <person name="Castelle C.J."/>
            <person name="Singh A."/>
            <person name="Wilkins M.J."/>
            <person name="Williams K.H."/>
            <person name="Banfield J.F."/>
        </authorList>
    </citation>
    <scope>NUCLEOTIDE SEQUENCE [LARGE SCALE GENOMIC DNA]</scope>
</reference>
<dbReference type="EMBL" id="LBYC01000002">
    <property type="protein sequence ID" value="KKR43682.1"/>
    <property type="molecule type" value="Genomic_DNA"/>
</dbReference>
<dbReference type="Proteomes" id="UP000034301">
    <property type="component" value="Unassembled WGS sequence"/>
</dbReference>